<dbReference type="Gene3D" id="3.30.70.270">
    <property type="match status" value="1"/>
</dbReference>
<evidence type="ECO:0000313" key="6">
    <source>
        <dbReference type="EMBL" id="THD08532.1"/>
    </source>
</evidence>
<dbReference type="SMART" id="SM00052">
    <property type="entry name" value="EAL"/>
    <property type="match status" value="1"/>
</dbReference>
<comment type="caution">
    <text evidence="6">The sequence shown here is derived from an EMBL/GenBank/DDBJ whole genome shotgun (WGS) entry which is preliminary data.</text>
</comment>
<dbReference type="Proteomes" id="UP000307749">
    <property type="component" value="Unassembled WGS sequence"/>
</dbReference>
<feature type="domain" description="EAL" evidence="4">
    <location>
        <begin position="1052"/>
        <end position="1304"/>
    </location>
</feature>
<dbReference type="InterPro" id="IPR029787">
    <property type="entry name" value="Nucleotide_cyclase"/>
</dbReference>
<accession>A0A4S3KIG1</accession>
<comment type="cofactor">
    <cofactor evidence="1">
        <name>Mg(2+)</name>
        <dbReference type="ChEBI" id="CHEBI:18420"/>
    </cofactor>
</comment>
<dbReference type="SUPFAM" id="SSF141868">
    <property type="entry name" value="EAL domain-like"/>
    <property type="match status" value="1"/>
</dbReference>
<dbReference type="InterPro" id="IPR035919">
    <property type="entry name" value="EAL_sf"/>
</dbReference>
<reference evidence="6 7" key="1">
    <citation type="submission" date="2017-02" db="EMBL/GenBank/DDBJ databases">
        <title>Whole genome sequencing of Metallibacterium scheffleri DSM 24874 (T).</title>
        <authorList>
            <person name="Kumar S."/>
            <person name="Patil P."/>
            <person name="Patil P.B."/>
        </authorList>
    </citation>
    <scope>NUCLEOTIDE SEQUENCE [LARGE SCALE GENOMIC DNA]</scope>
    <source>
        <strain evidence="6 7">DSM 24874</strain>
    </source>
</reference>
<dbReference type="InterPro" id="IPR009050">
    <property type="entry name" value="Globin-like_sf"/>
</dbReference>
<evidence type="ECO:0000259" key="5">
    <source>
        <dbReference type="PROSITE" id="PS50887"/>
    </source>
</evidence>
<evidence type="ECO:0000256" key="2">
    <source>
        <dbReference type="ARBA" id="ARBA00015125"/>
    </source>
</evidence>
<dbReference type="GO" id="GO:0019825">
    <property type="term" value="F:oxygen binding"/>
    <property type="evidence" value="ECO:0007669"/>
    <property type="project" value="InterPro"/>
</dbReference>
<evidence type="ECO:0000259" key="4">
    <source>
        <dbReference type="PROSITE" id="PS50883"/>
    </source>
</evidence>
<gene>
    <name evidence="6" type="ORF">B1806_12970</name>
</gene>
<dbReference type="Gene3D" id="3.30.450.40">
    <property type="match status" value="4"/>
</dbReference>
<dbReference type="FunFam" id="3.30.70.270:FF:000001">
    <property type="entry name" value="Diguanylate cyclase domain protein"/>
    <property type="match status" value="1"/>
</dbReference>
<dbReference type="SMART" id="SM00267">
    <property type="entry name" value="GGDEF"/>
    <property type="match status" value="1"/>
</dbReference>
<protein>
    <recommendedName>
        <fullName evidence="2">Diguanylate cyclase DosC</fullName>
    </recommendedName>
    <alternativeName>
        <fullName evidence="3">Direct oxygen-sensing cyclase</fullName>
    </alternativeName>
</protein>
<dbReference type="CDD" id="cd01948">
    <property type="entry name" value="EAL"/>
    <property type="match status" value="1"/>
</dbReference>
<evidence type="ECO:0000256" key="3">
    <source>
        <dbReference type="ARBA" id="ARBA00029839"/>
    </source>
</evidence>
<dbReference type="InterPro" id="IPR000160">
    <property type="entry name" value="GGDEF_dom"/>
</dbReference>
<name>A0A4S3KIG1_9GAMM</name>
<dbReference type="CDD" id="cd14759">
    <property type="entry name" value="GS_GGDEF_2"/>
    <property type="match status" value="1"/>
</dbReference>
<dbReference type="Pfam" id="PF00563">
    <property type="entry name" value="EAL"/>
    <property type="match status" value="1"/>
</dbReference>
<dbReference type="PROSITE" id="PS50883">
    <property type="entry name" value="EAL"/>
    <property type="match status" value="1"/>
</dbReference>
<dbReference type="InterPro" id="IPR043128">
    <property type="entry name" value="Rev_trsase/Diguanyl_cyclase"/>
</dbReference>
<keyword evidence="7" id="KW-1185">Reference proteome</keyword>
<dbReference type="InterPro" id="IPR029016">
    <property type="entry name" value="GAF-like_dom_sf"/>
</dbReference>
<dbReference type="CDD" id="cd01949">
    <property type="entry name" value="GGDEF"/>
    <property type="match status" value="1"/>
</dbReference>
<feature type="domain" description="GGDEF" evidence="5">
    <location>
        <begin position="568"/>
        <end position="704"/>
    </location>
</feature>
<evidence type="ECO:0000313" key="7">
    <source>
        <dbReference type="Proteomes" id="UP000307749"/>
    </source>
</evidence>
<dbReference type="GO" id="GO:0020037">
    <property type="term" value="F:heme binding"/>
    <property type="evidence" value="ECO:0007669"/>
    <property type="project" value="InterPro"/>
</dbReference>
<dbReference type="InterPro" id="IPR050706">
    <property type="entry name" value="Cyclic-di-GMP_PDE-like"/>
</dbReference>
<dbReference type="STRING" id="993689.GCA_002077135_00025"/>
<dbReference type="PROSITE" id="PS50887">
    <property type="entry name" value="GGDEF"/>
    <property type="match status" value="1"/>
</dbReference>
<dbReference type="InterPro" id="IPR001633">
    <property type="entry name" value="EAL_dom"/>
</dbReference>
<dbReference type="PANTHER" id="PTHR33121:SF79">
    <property type="entry name" value="CYCLIC DI-GMP PHOSPHODIESTERASE PDED-RELATED"/>
    <property type="match status" value="1"/>
</dbReference>
<dbReference type="Gene3D" id="1.10.490.10">
    <property type="entry name" value="Globins"/>
    <property type="match status" value="1"/>
</dbReference>
<dbReference type="Pfam" id="PF13185">
    <property type="entry name" value="GAF_2"/>
    <property type="match status" value="2"/>
</dbReference>
<proteinExistence type="predicted"/>
<dbReference type="Pfam" id="PF00990">
    <property type="entry name" value="GGDEF"/>
    <property type="match status" value="1"/>
</dbReference>
<dbReference type="EMBL" id="MWQO01000047">
    <property type="protein sequence ID" value="THD08532.1"/>
    <property type="molecule type" value="Genomic_DNA"/>
</dbReference>
<dbReference type="InterPro" id="IPR012292">
    <property type="entry name" value="Globin/Proto"/>
</dbReference>
<dbReference type="PANTHER" id="PTHR33121">
    <property type="entry name" value="CYCLIC DI-GMP PHOSPHODIESTERASE PDEF"/>
    <property type="match status" value="1"/>
</dbReference>
<dbReference type="SMART" id="SM00065">
    <property type="entry name" value="GAF"/>
    <property type="match status" value="2"/>
</dbReference>
<dbReference type="InterPro" id="IPR003018">
    <property type="entry name" value="GAF"/>
</dbReference>
<dbReference type="SUPFAM" id="SSF46458">
    <property type="entry name" value="Globin-like"/>
    <property type="match status" value="1"/>
</dbReference>
<dbReference type="Pfam" id="PF01590">
    <property type="entry name" value="GAF"/>
    <property type="match status" value="1"/>
</dbReference>
<evidence type="ECO:0000256" key="1">
    <source>
        <dbReference type="ARBA" id="ARBA00001946"/>
    </source>
</evidence>
<sequence>MPRPPIPVDAALHGGLSALHRLLVEHFDDRDAFMAACLDVGCRVLGLSTGIVGRIRGDDYEVLDRHSPLIEIQPGHRYPLGDTWCAAVVTLRQTVTHAGTDAIEPMRSHPAYGGLQLEAYIGTPIVVEGAVFGTLSFSDTWARATPFAADEIGMAESIAALIGRFIERQRAETGRQTRDQFYRSVAETLPLLHADAPRERSDVMGQVALTLADIMGLPLVWIGRLEPEAIWVQAVGVAGPACDYVTTLSLTADPARPEGQGPMGRALRTGEALLTAFSDPLLAPWADWARHYGLGSSIVAAARTQDGGQMALSVYASETEHFTPDLLDWAQRLARELAAFWNHQDLLHRQDRLVRYQAAQREIQAALLKQPDPLSIYRVLAEALVRHAGADAVDVFTADDPGPTLHRVMLMGPLAEAARLLPLPPKQPEGTTRATVTLAFSTRTPVIRVHPARDPSIPAQWRGAVLEGVGAVGAWPVFDTPDAEPEAVFAVVVSDPDTFTAELRVLIGEIAEAAGLALRQFHQQQALVFEHERQERLALHDPLTGLPNRRALEHHLEGALARARRHRLLLAVGMLDLDDFKPINDRFGHEAGDRVLIDVAKRLKGALRDHDYVARLGGDEFVVVLEDVASLDDLTPLLERMRARLAEPMVIGTYSTGLHASLGIVVYPLHEGADTGHLLRLADQAMYRIKSQKLPRAQWWSFPVSEQPPVALSPVEVDISELLPYGPLAQRLLGPIQSIHHEWAESFVDAFYARLAEHAGPAQILGALSTQEFEHLKAKQREHLTLLLDPALSEDGHRQVATRAGRIHGMAGIEDAWVAESVALLRAQLDEQLAPLTRRDRRTLLVMHRRLALDYQWQLEGSRAVQLARDGILVRISTIAWSADRYLELIQRVADTLLTLDEVAGCAIGRPDASGRFQFEAVAGGKAFVDYLRAVERGVPPDIRAEADRVEGSVAMGRAWRSGEIQRTLNYATDPATITWREVALGMGIRSNAALPLRMPQGTTESVLTLYSPFVGGFSSAGQQAFLLHVQSLLDLALARLLPKLEGVEAVPYLLRDRWRAKLATDDLVMYYQPVIDLRQGQPVEVEALARIREDDGLILPARFLPAFGEDDLLILYRQGLAQALAARREWAAGGLPLGIAVNLPSNALLDRRYVDSTREALERYPCPAETLVLEILESEWLEESPEAESGLLALKALGVQLAEDDLGSGYSTLSRLRHLSFDRVKIDQTLVRQIARQPLRTLRFVNQLTRLGHDLGVKVVVEGMETPGLVEAAMILGADLGQGYALARPMPRAEVTDWCRSFHWACDPMVPRTALGALADFILRDERLRMFMGDPAMVERIVHTPCWVRSYLDAIGVEGTRLDQILRVLHQAALQHGPASSDYAAARDAFVQCLVEERIRVEESG</sequence>
<dbReference type="NCBIfam" id="TIGR00254">
    <property type="entry name" value="GGDEF"/>
    <property type="match status" value="1"/>
</dbReference>
<dbReference type="SUPFAM" id="SSF55073">
    <property type="entry name" value="Nucleotide cyclase"/>
    <property type="match status" value="1"/>
</dbReference>
<dbReference type="OrthoDB" id="23692at2"/>
<dbReference type="Gene3D" id="3.20.20.450">
    <property type="entry name" value="EAL domain"/>
    <property type="match status" value="1"/>
</dbReference>
<organism evidence="6 7">
    <name type="scientific">Metallibacterium scheffleri</name>
    <dbReference type="NCBI Taxonomy" id="993689"/>
    <lineage>
        <taxon>Bacteria</taxon>
        <taxon>Pseudomonadati</taxon>
        <taxon>Pseudomonadota</taxon>
        <taxon>Gammaproteobacteria</taxon>
        <taxon>Lysobacterales</taxon>
        <taxon>Rhodanobacteraceae</taxon>
        <taxon>Metallibacterium</taxon>
    </lineage>
</organism>
<dbReference type="SUPFAM" id="SSF55781">
    <property type="entry name" value="GAF domain-like"/>
    <property type="match status" value="4"/>
</dbReference>
<dbReference type="GO" id="GO:0071111">
    <property type="term" value="F:cyclic-guanylate-specific phosphodiesterase activity"/>
    <property type="evidence" value="ECO:0007669"/>
    <property type="project" value="InterPro"/>
</dbReference>